<proteinExistence type="predicted"/>
<reference evidence="1" key="1">
    <citation type="submission" date="2020-07" db="EMBL/GenBank/DDBJ databases">
        <title>Clarias magur genome sequencing, assembly and annotation.</title>
        <authorList>
            <person name="Kushwaha B."/>
            <person name="Kumar R."/>
            <person name="Das P."/>
            <person name="Joshi C.G."/>
            <person name="Kumar D."/>
            <person name="Nagpure N.S."/>
            <person name="Pandey M."/>
            <person name="Agarwal S."/>
            <person name="Srivastava S."/>
            <person name="Singh M."/>
            <person name="Sahoo L."/>
            <person name="Jayasankar P."/>
            <person name="Meher P.K."/>
            <person name="Koringa P.G."/>
            <person name="Iquebal M.A."/>
            <person name="Das S.P."/>
            <person name="Bit A."/>
            <person name="Patnaik S."/>
            <person name="Patel N."/>
            <person name="Shah T.M."/>
            <person name="Hinsu A."/>
            <person name="Jena J.K."/>
        </authorList>
    </citation>
    <scope>NUCLEOTIDE SEQUENCE</scope>
    <source>
        <strain evidence="1">CIFAMagur01</strain>
        <tissue evidence="1">Testis</tissue>
    </source>
</reference>
<dbReference type="Proteomes" id="UP000727407">
    <property type="component" value="Unassembled WGS sequence"/>
</dbReference>
<sequence length="55" mass="6172">MVVSYVVKVVIKLMIQPHFLWPAGWSCSLCANPDQDGTLPRLKDAKRLSVSVDMQ</sequence>
<gene>
    <name evidence="1" type="primary">recR</name>
    <name evidence="1" type="ORF">DAT39_013959</name>
</gene>
<evidence type="ECO:0000313" key="1">
    <source>
        <dbReference type="EMBL" id="KAF5896321.1"/>
    </source>
</evidence>
<comment type="caution">
    <text evidence="1">The sequence shown here is derived from an EMBL/GenBank/DDBJ whole genome shotgun (WGS) entry which is preliminary data.</text>
</comment>
<dbReference type="AlphaFoldDB" id="A0A8J4TF51"/>
<name>A0A8J4TF51_CLAMG</name>
<keyword evidence="2" id="KW-1185">Reference proteome</keyword>
<evidence type="ECO:0000313" key="2">
    <source>
        <dbReference type="Proteomes" id="UP000727407"/>
    </source>
</evidence>
<feature type="non-terminal residue" evidence="1">
    <location>
        <position position="55"/>
    </location>
</feature>
<accession>A0A8J4TF51</accession>
<dbReference type="EMBL" id="QNUK01000281">
    <property type="protein sequence ID" value="KAF5896321.1"/>
    <property type="molecule type" value="Genomic_DNA"/>
</dbReference>
<protein>
    <submittedName>
        <fullName evidence="1">Isopentenyl-diphosphate Delta-isomerase 1</fullName>
    </submittedName>
</protein>
<organism evidence="1 2">
    <name type="scientific">Clarias magur</name>
    <name type="common">Asian catfish</name>
    <name type="synonym">Macropteronotus magur</name>
    <dbReference type="NCBI Taxonomy" id="1594786"/>
    <lineage>
        <taxon>Eukaryota</taxon>
        <taxon>Metazoa</taxon>
        <taxon>Chordata</taxon>
        <taxon>Craniata</taxon>
        <taxon>Vertebrata</taxon>
        <taxon>Euteleostomi</taxon>
        <taxon>Actinopterygii</taxon>
        <taxon>Neopterygii</taxon>
        <taxon>Teleostei</taxon>
        <taxon>Ostariophysi</taxon>
        <taxon>Siluriformes</taxon>
        <taxon>Clariidae</taxon>
        <taxon>Clarias</taxon>
    </lineage>
</organism>